<dbReference type="Proteomes" id="UP000887566">
    <property type="component" value="Unplaced"/>
</dbReference>
<dbReference type="AlphaFoldDB" id="A0A914VQY7"/>
<evidence type="ECO:0000313" key="3">
    <source>
        <dbReference type="WBParaSite" id="PSAMB.scaffold2342size23721.g17429.t1"/>
    </source>
</evidence>
<sequence>MLVILADVVPRLRRGPPASSGLSCGAICVKFGAPEFGARLSVVRWGQWDDDGFSRPTVVVARLRDDRSLSNSIPLSCVPVEPGKIVSIRFPLSPCIKSRTIQLRVRRKHDQRLETSLANGEARVTDAYLVSVDKDQKREVEKKLKRNYPGVKAYDMETVAARELPPNSPRPLAQCHFNGQVASDAPGPLLDDQAERLRQYEDDLRKRRQKSEQRAKEQEFLRTSLRGSKKLQSLANGNGKAVTDEEDDDDDDASDKGYANESYVPGDTSLREDIARREQPESIPLEQVIMSVNRVADQLQREPGREEDSKFLRQYFTQAPIQNAIQAAAVHRSTHKEQPTTSMPSVTTKGELRIVKLLKADDSYLVSKRKSISHRKAHPRGTLRQRKCSKNF</sequence>
<feature type="compositionally biased region" description="Acidic residues" evidence="1">
    <location>
        <begin position="244"/>
        <end position="253"/>
    </location>
</feature>
<evidence type="ECO:0000313" key="2">
    <source>
        <dbReference type="Proteomes" id="UP000887566"/>
    </source>
</evidence>
<feature type="region of interest" description="Disordered" evidence="1">
    <location>
        <begin position="163"/>
        <end position="189"/>
    </location>
</feature>
<accession>A0A914VQY7</accession>
<feature type="region of interest" description="Disordered" evidence="1">
    <location>
        <begin position="204"/>
        <end position="273"/>
    </location>
</feature>
<protein>
    <submittedName>
        <fullName evidence="3">Uncharacterized protein</fullName>
    </submittedName>
</protein>
<keyword evidence="2" id="KW-1185">Reference proteome</keyword>
<name>A0A914VQY7_9BILA</name>
<feature type="region of interest" description="Disordered" evidence="1">
    <location>
        <begin position="370"/>
        <end position="392"/>
    </location>
</feature>
<feature type="compositionally biased region" description="Basic and acidic residues" evidence="1">
    <location>
        <begin position="204"/>
        <end position="220"/>
    </location>
</feature>
<dbReference type="WBParaSite" id="PSAMB.scaffold2342size23721.g17429.t1">
    <property type="protein sequence ID" value="PSAMB.scaffold2342size23721.g17429.t1"/>
    <property type="gene ID" value="PSAMB.scaffold2342size23721.g17429"/>
</dbReference>
<organism evidence="2 3">
    <name type="scientific">Plectus sambesii</name>
    <dbReference type="NCBI Taxonomy" id="2011161"/>
    <lineage>
        <taxon>Eukaryota</taxon>
        <taxon>Metazoa</taxon>
        <taxon>Ecdysozoa</taxon>
        <taxon>Nematoda</taxon>
        <taxon>Chromadorea</taxon>
        <taxon>Plectida</taxon>
        <taxon>Plectina</taxon>
        <taxon>Plectoidea</taxon>
        <taxon>Plectidae</taxon>
        <taxon>Plectus</taxon>
    </lineage>
</organism>
<reference evidence="3" key="1">
    <citation type="submission" date="2022-11" db="UniProtKB">
        <authorList>
            <consortium name="WormBaseParasite"/>
        </authorList>
    </citation>
    <scope>IDENTIFICATION</scope>
</reference>
<proteinExistence type="predicted"/>
<evidence type="ECO:0000256" key="1">
    <source>
        <dbReference type="SAM" id="MobiDB-lite"/>
    </source>
</evidence>